<evidence type="ECO:0000256" key="1">
    <source>
        <dbReference type="ARBA" id="ARBA00004141"/>
    </source>
</evidence>
<keyword evidence="10" id="KW-1185">Reference proteome</keyword>
<evidence type="ECO:0000313" key="10">
    <source>
        <dbReference type="Proteomes" id="UP001596516"/>
    </source>
</evidence>
<evidence type="ECO:0000256" key="3">
    <source>
        <dbReference type="ARBA" id="ARBA00022692"/>
    </source>
</evidence>
<accession>A0ABW2UJV0</accession>
<proteinExistence type="predicted"/>
<gene>
    <name evidence="9" type="ORF">ACFQXB_05075</name>
</gene>
<comment type="subcellular location">
    <subcellularLocation>
        <location evidence="1">Membrane</location>
        <topology evidence="1">Multi-pass membrane protein</topology>
    </subcellularLocation>
</comment>
<dbReference type="PANTHER" id="PTHR36964:SF1">
    <property type="entry name" value="PROTEIN-METHIONINE-SULFOXIDE REDUCTASE HEME-BINDING SUBUNIT MSRQ"/>
    <property type="match status" value="1"/>
</dbReference>
<feature type="transmembrane region" description="Helical" evidence="7">
    <location>
        <begin position="116"/>
        <end position="135"/>
    </location>
</feature>
<reference evidence="10" key="1">
    <citation type="journal article" date="2019" name="Int. J. Syst. Evol. Microbiol.">
        <title>The Global Catalogue of Microorganisms (GCM) 10K type strain sequencing project: providing services to taxonomists for standard genome sequencing and annotation.</title>
        <authorList>
            <consortium name="The Broad Institute Genomics Platform"/>
            <consortium name="The Broad Institute Genome Sequencing Center for Infectious Disease"/>
            <person name="Wu L."/>
            <person name="Ma J."/>
        </authorList>
    </citation>
    <scope>NUCLEOTIDE SEQUENCE [LARGE SCALE GENOMIC DNA]</scope>
    <source>
        <strain evidence="10">CGMCC 1.12750</strain>
    </source>
</reference>
<evidence type="ECO:0000256" key="7">
    <source>
        <dbReference type="SAM" id="Phobius"/>
    </source>
</evidence>
<dbReference type="EMBL" id="JBHTFQ010000002">
    <property type="protein sequence ID" value="MFC7703563.1"/>
    <property type="molecule type" value="Genomic_DNA"/>
</dbReference>
<name>A0ABW2UJV0_9RHOB</name>
<dbReference type="Proteomes" id="UP001596516">
    <property type="component" value="Unassembled WGS sequence"/>
</dbReference>
<feature type="transmembrane region" description="Helical" evidence="7">
    <location>
        <begin position="78"/>
        <end position="96"/>
    </location>
</feature>
<keyword evidence="2" id="KW-0813">Transport</keyword>
<keyword evidence="4 7" id="KW-1133">Transmembrane helix</keyword>
<dbReference type="PANTHER" id="PTHR36964">
    <property type="entry name" value="PROTEIN-METHIONINE-SULFOXIDE REDUCTASE HEME-BINDING SUBUNIT MSRQ"/>
    <property type="match status" value="1"/>
</dbReference>
<comment type="caution">
    <text evidence="9">The sequence shown here is derived from an EMBL/GenBank/DDBJ whole genome shotgun (WGS) entry which is preliminary data.</text>
</comment>
<evidence type="ECO:0000256" key="4">
    <source>
        <dbReference type="ARBA" id="ARBA00022989"/>
    </source>
</evidence>
<evidence type="ECO:0000256" key="5">
    <source>
        <dbReference type="ARBA" id="ARBA00023004"/>
    </source>
</evidence>
<evidence type="ECO:0000313" key="9">
    <source>
        <dbReference type="EMBL" id="MFC7703563.1"/>
    </source>
</evidence>
<dbReference type="InterPro" id="IPR013130">
    <property type="entry name" value="Fe3_Rdtase_TM_dom"/>
</dbReference>
<sequence>MRSRMMRLMGWSATILGAVPGVVLWWRWQAGLLGVMPTEVLLHRTGQLALFFLMLSLLIGFVHFISGWNALFGARRPIGLWCFAYAMAHLGIWLVLDQGQVAFALAELRSMAHLQLGLLAFLALVPLALSSTDAALRRLTVPVWKRVHLLVWPAAALAVTHAWLVARFENPVVMAMAGVLAALALTRVLHHLSR</sequence>
<keyword evidence="5" id="KW-0408">Iron</keyword>
<organism evidence="9 10">
    <name type="scientific">Plastorhodobacter daqingensis</name>
    <dbReference type="NCBI Taxonomy" id="1387281"/>
    <lineage>
        <taxon>Bacteria</taxon>
        <taxon>Pseudomonadati</taxon>
        <taxon>Pseudomonadota</taxon>
        <taxon>Alphaproteobacteria</taxon>
        <taxon>Rhodobacterales</taxon>
        <taxon>Paracoccaceae</taxon>
        <taxon>Plastorhodobacter</taxon>
    </lineage>
</organism>
<evidence type="ECO:0000259" key="8">
    <source>
        <dbReference type="Pfam" id="PF01794"/>
    </source>
</evidence>
<feature type="transmembrane region" description="Helical" evidence="7">
    <location>
        <begin position="172"/>
        <end position="189"/>
    </location>
</feature>
<feature type="domain" description="Ferric oxidoreductase" evidence="8">
    <location>
        <begin position="45"/>
        <end position="159"/>
    </location>
</feature>
<feature type="transmembrane region" description="Helical" evidence="7">
    <location>
        <begin position="147"/>
        <end position="166"/>
    </location>
</feature>
<dbReference type="Pfam" id="PF01794">
    <property type="entry name" value="Ferric_reduct"/>
    <property type="match status" value="1"/>
</dbReference>
<evidence type="ECO:0000256" key="6">
    <source>
        <dbReference type="ARBA" id="ARBA00023136"/>
    </source>
</evidence>
<keyword evidence="3 7" id="KW-0812">Transmembrane</keyword>
<dbReference type="RefSeq" id="WP_377400089.1">
    <property type="nucleotide sequence ID" value="NZ_JBHTFQ010000002.1"/>
</dbReference>
<dbReference type="InterPro" id="IPR022837">
    <property type="entry name" value="MsrQ-like"/>
</dbReference>
<feature type="transmembrane region" description="Helical" evidence="7">
    <location>
        <begin position="9"/>
        <end position="28"/>
    </location>
</feature>
<evidence type="ECO:0000256" key="2">
    <source>
        <dbReference type="ARBA" id="ARBA00022448"/>
    </source>
</evidence>
<keyword evidence="6 7" id="KW-0472">Membrane</keyword>
<feature type="transmembrane region" description="Helical" evidence="7">
    <location>
        <begin position="48"/>
        <end position="71"/>
    </location>
</feature>
<protein>
    <submittedName>
        <fullName evidence="9">Sulfite oxidase heme-binding subunit YedZ</fullName>
    </submittedName>
</protein>